<evidence type="ECO:0000256" key="3">
    <source>
        <dbReference type="ARBA" id="ARBA00022723"/>
    </source>
</evidence>
<dbReference type="AlphaFoldDB" id="A0A495IBY3"/>
<dbReference type="GO" id="GO:0005975">
    <property type="term" value="P:carbohydrate metabolic process"/>
    <property type="evidence" value="ECO:0007669"/>
    <property type="project" value="InterPro"/>
</dbReference>
<evidence type="ECO:0000256" key="11">
    <source>
        <dbReference type="PIRSR" id="PIRSR601088-4"/>
    </source>
</evidence>
<feature type="region of interest" description="Disordered" evidence="13">
    <location>
        <begin position="232"/>
        <end position="253"/>
    </location>
</feature>
<keyword evidence="10" id="KW-0533">Nickel</keyword>
<keyword evidence="3 10" id="KW-0479">Metal-binding</keyword>
<dbReference type="Pfam" id="PF02056">
    <property type="entry name" value="Glyco_hydro_4"/>
    <property type="match status" value="1"/>
</dbReference>
<keyword evidence="7" id="KW-0119">Carbohydrate metabolism</keyword>
<evidence type="ECO:0000313" key="16">
    <source>
        <dbReference type="Proteomes" id="UP000280008"/>
    </source>
</evidence>
<dbReference type="SUPFAM" id="SSF51735">
    <property type="entry name" value="NAD(P)-binding Rossmann-fold domains"/>
    <property type="match status" value="1"/>
</dbReference>
<feature type="site" description="Increases basicity of active site Tyr" evidence="11">
    <location>
        <position position="110"/>
    </location>
</feature>
<dbReference type="GO" id="GO:0004553">
    <property type="term" value="F:hydrolase activity, hydrolyzing O-glycosyl compounds"/>
    <property type="evidence" value="ECO:0007669"/>
    <property type="project" value="InterPro"/>
</dbReference>
<dbReference type="CDD" id="cd05297">
    <property type="entry name" value="GH4_alpha_glucosidase_galactosidase"/>
    <property type="match status" value="1"/>
</dbReference>
<dbReference type="Proteomes" id="UP000280008">
    <property type="component" value="Unassembled WGS sequence"/>
</dbReference>
<dbReference type="InterPro" id="IPR001088">
    <property type="entry name" value="Glyco_hydro_4"/>
</dbReference>
<feature type="binding site" evidence="10">
    <location>
        <position position="168"/>
    </location>
    <ligand>
        <name>Mn(2+)</name>
        <dbReference type="ChEBI" id="CHEBI:29035"/>
    </ligand>
</feature>
<evidence type="ECO:0000256" key="6">
    <source>
        <dbReference type="ARBA" id="ARBA00023211"/>
    </source>
</evidence>
<proteinExistence type="inferred from homology"/>
<keyword evidence="16" id="KW-1185">Reference proteome</keyword>
<dbReference type="Gene3D" id="3.90.1820.10">
    <property type="entry name" value="AglA-like glucosidase"/>
    <property type="match status" value="1"/>
</dbReference>
<keyword evidence="4 12" id="KW-0378">Hydrolase</keyword>
<protein>
    <submittedName>
        <fullName evidence="15">Alpha-galactosidase</fullName>
    </submittedName>
</protein>
<evidence type="ECO:0000256" key="4">
    <source>
        <dbReference type="ARBA" id="ARBA00022801"/>
    </source>
</evidence>
<keyword evidence="10" id="KW-0170">Cobalt</keyword>
<evidence type="ECO:0000256" key="7">
    <source>
        <dbReference type="ARBA" id="ARBA00023277"/>
    </source>
</evidence>
<dbReference type="PANTHER" id="PTHR32092:SF6">
    <property type="entry name" value="ALPHA-GALACTOSIDASE"/>
    <property type="match status" value="1"/>
</dbReference>
<feature type="binding site" evidence="10">
    <location>
        <position position="198"/>
    </location>
    <ligand>
        <name>Mn(2+)</name>
        <dbReference type="ChEBI" id="CHEBI:29035"/>
    </ligand>
</feature>
<evidence type="ECO:0000256" key="8">
    <source>
        <dbReference type="ARBA" id="ARBA00023295"/>
    </source>
</evidence>
<reference evidence="15 16" key="1">
    <citation type="submission" date="2018-10" db="EMBL/GenBank/DDBJ databases">
        <title>Sequencing the genomes of 1000 actinobacteria strains.</title>
        <authorList>
            <person name="Klenk H.-P."/>
        </authorList>
    </citation>
    <scope>NUCLEOTIDE SEQUENCE [LARGE SCALE GENOMIC DNA]</scope>
    <source>
        <strain evidence="15 16">DSM 17894</strain>
    </source>
</reference>
<dbReference type="InterPro" id="IPR053715">
    <property type="entry name" value="GH4_Enzyme_sf"/>
</dbReference>
<evidence type="ECO:0000256" key="13">
    <source>
        <dbReference type="SAM" id="MobiDB-lite"/>
    </source>
</evidence>
<gene>
    <name evidence="15" type="ORF">C8E83_0597</name>
</gene>
<dbReference type="InterPro" id="IPR015955">
    <property type="entry name" value="Lactate_DH/Glyco_Ohase_4_C"/>
</dbReference>
<feature type="binding site" evidence="9">
    <location>
        <position position="148"/>
    </location>
    <ligand>
        <name>substrate</name>
    </ligand>
</feature>
<accession>A0A495IBY3</accession>
<comment type="caution">
    <text evidence="15">The sequence shown here is derived from an EMBL/GenBank/DDBJ whole genome shotgun (WGS) entry which is preliminary data.</text>
</comment>
<feature type="domain" description="Glycosyl hydrolase family 4 C-terminal" evidence="14">
    <location>
        <begin position="194"/>
        <end position="425"/>
    </location>
</feature>
<name>A0A495IBY3_9MICO</name>
<sequence>MTTKITIIGAGGFVFPFRLIGDLLSFPALRDAQLCLMDINAERVERVAAGARELAEHHGFDTDIVATSDRREALTDADVVIITFQVGGIDSYRWDVEIPRRYGVDQTVGDTVGPGGVFRFLRSAPVYEAIAQDALELCPDAQFINYANPMAMATAFLNAKGLTTVGLCHSVQGTTRMLARTLGVPYDEVNYISAGINHQAWILKFERHGEDLYPRLREVMAAKHLRGRGGAGLLQDDGDHSEAATAESNYEGGNEQVRTTLMDAFGFFETESSHHASEYLPYFRKDAETTLEFIPERWDYYEICSAHDEQGDIDQQLAKLKDHLEPSVEYGATIVNSLVTGVPSVIYGNVPNRGALITNLPDDACVEVPCLVDRSGVQPTYVGDLPLQLAALNRTNVNVQTLAVQAALTGNRENVYHAVAMDPLTAAHCTLDQIHAMTDELLQAHRALLPEALRLPEGVEVPGAGAASTLPDPEPAALADAAH</sequence>
<dbReference type="RefSeq" id="WP_121368362.1">
    <property type="nucleotide sequence ID" value="NZ_RBKS01000001.1"/>
</dbReference>
<dbReference type="InterPro" id="IPR036291">
    <property type="entry name" value="NAD(P)-bd_dom_sf"/>
</dbReference>
<dbReference type="SUPFAM" id="SSF56327">
    <property type="entry name" value="LDH C-terminal domain-like"/>
    <property type="match status" value="1"/>
</dbReference>
<evidence type="ECO:0000256" key="1">
    <source>
        <dbReference type="ARBA" id="ARBA00001936"/>
    </source>
</evidence>
<comment type="similarity">
    <text evidence="2 12">Belongs to the glycosyl hydrolase 4 family.</text>
</comment>
<evidence type="ECO:0000256" key="5">
    <source>
        <dbReference type="ARBA" id="ARBA00023027"/>
    </source>
</evidence>
<dbReference type="OrthoDB" id="9767022at2"/>
<dbReference type="EMBL" id="RBKS01000001">
    <property type="protein sequence ID" value="RKR73504.1"/>
    <property type="molecule type" value="Genomic_DNA"/>
</dbReference>
<keyword evidence="6 10" id="KW-0464">Manganese</keyword>
<comment type="cofactor">
    <cofactor evidence="1">
        <name>Mn(2+)</name>
        <dbReference type="ChEBI" id="CHEBI:29035"/>
    </cofactor>
</comment>
<dbReference type="NCBIfam" id="NF011657">
    <property type="entry name" value="PRK15076.1"/>
    <property type="match status" value="1"/>
</dbReference>
<dbReference type="InterPro" id="IPR022616">
    <property type="entry name" value="Glyco_hydro_4_C"/>
</dbReference>
<organism evidence="15 16">
    <name type="scientific">Frondihabitans australicus</name>
    <dbReference type="NCBI Taxonomy" id="386892"/>
    <lineage>
        <taxon>Bacteria</taxon>
        <taxon>Bacillati</taxon>
        <taxon>Actinomycetota</taxon>
        <taxon>Actinomycetes</taxon>
        <taxon>Micrococcales</taxon>
        <taxon>Microbacteriaceae</taxon>
        <taxon>Frondihabitans</taxon>
    </lineage>
</organism>
<dbReference type="PRINTS" id="PR00732">
    <property type="entry name" value="GLHYDRLASE4"/>
</dbReference>
<keyword evidence="8 12" id="KW-0326">Glycosidase</keyword>
<dbReference type="GO" id="GO:0046872">
    <property type="term" value="F:metal ion binding"/>
    <property type="evidence" value="ECO:0007669"/>
    <property type="project" value="UniProtKB-KW"/>
</dbReference>
<feature type="region of interest" description="Disordered" evidence="13">
    <location>
        <begin position="464"/>
        <end position="483"/>
    </location>
</feature>
<evidence type="ECO:0000256" key="10">
    <source>
        <dbReference type="PIRSR" id="PIRSR601088-3"/>
    </source>
</evidence>
<evidence type="ECO:0000313" key="15">
    <source>
        <dbReference type="EMBL" id="RKR73504.1"/>
    </source>
</evidence>
<dbReference type="Pfam" id="PF11975">
    <property type="entry name" value="Glyco_hydro_4C"/>
    <property type="match status" value="1"/>
</dbReference>
<evidence type="ECO:0000256" key="12">
    <source>
        <dbReference type="RuleBase" id="RU361152"/>
    </source>
</evidence>
<evidence type="ECO:0000256" key="2">
    <source>
        <dbReference type="ARBA" id="ARBA00010141"/>
    </source>
</evidence>
<dbReference type="GO" id="GO:0016616">
    <property type="term" value="F:oxidoreductase activity, acting on the CH-OH group of donors, NAD or NADP as acceptor"/>
    <property type="evidence" value="ECO:0007669"/>
    <property type="project" value="InterPro"/>
</dbReference>
<dbReference type="PANTHER" id="PTHR32092">
    <property type="entry name" value="6-PHOSPHO-BETA-GLUCOSIDASE-RELATED"/>
    <property type="match status" value="1"/>
</dbReference>
<comment type="cofactor">
    <cofactor evidence="12">
        <name>NAD(+)</name>
        <dbReference type="ChEBI" id="CHEBI:57540"/>
    </cofactor>
    <text evidence="12">Binds 1 NAD(+) per subunit.</text>
</comment>
<evidence type="ECO:0000256" key="9">
    <source>
        <dbReference type="PIRSR" id="PIRSR601088-2"/>
    </source>
</evidence>
<evidence type="ECO:0000259" key="14">
    <source>
        <dbReference type="Pfam" id="PF11975"/>
    </source>
</evidence>
<keyword evidence="10" id="KW-0408">Iron</keyword>
<keyword evidence="5 12" id="KW-0520">NAD</keyword>